<comment type="caution">
    <text evidence="1">The sequence shown here is derived from an EMBL/GenBank/DDBJ whole genome shotgun (WGS) entry which is preliminary data.</text>
</comment>
<gene>
    <name evidence="1" type="ORF">BGW38_001795</name>
</gene>
<dbReference type="OrthoDB" id="2100128at2759"/>
<dbReference type="EMBL" id="JAABOA010001591">
    <property type="protein sequence ID" value="KAF9581253.1"/>
    <property type="molecule type" value="Genomic_DNA"/>
</dbReference>
<organism evidence="1 2">
    <name type="scientific">Lunasporangiospora selenospora</name>
    <dbReference type="NCBI Taxonomy" id="979761"/>
    <lineage>
        <taxon>Eukaryota</taxon>
        <taxon>Fungi</taxon>
        <taxon>Fungi incertae sedis</taxon>
        <taxon>Mucoromycota</taxon>
        <taxon>Mortierellomycotina</taxon>
        <taxon>Mortierellomycetes</taxon>
        <taxon>Mortierellales</taxon>
        <taxon>Mortierellaceae</taxon>
        <taxon>Lunasporangiospora</taxon>
    </lineage>
</organism>
<name>A0A9P6FSY0_9FUNG</name>
<proteinExistence type="predicted"/>
<evidence type="ECO:0000313" key="1">
    <source>
        <dbReference type="EMBL" id="KAF9581253.1"/>
    </source>
</evidence>
<dbReference type="AlphaFoldDB" id="A0A9P6FSY0"/>
<evidence type="ECO:0000313" key="2">
    <source>
        <dbReference type="Proteomes" id="UP000780801"/>
    </source>
</evidence>
<accession>A0A9P6FSY0</accession>
<sequence length="261" mass="29354">MSFQIYELSVLYSLYAADTPELTKSLLRLVDIHNTLYPVNLKSSTLAFESIPKPRQRSLALSILFWIARPRAREGPDSKGPTDFLPGSPEALRANPLAGPVLYIYESQQLSKQDSSAQSMENDLGFALALWKTFRNGDWTRRERLVQGLSLSSSDSQNNRSYSPELRLMFRNHVSRSMSSARAISVEVMSKAYHSLPIKDVVQSVGLSDREETGPPFEVNLDENAAWLMDLRTKYQLEESVALVNGQLVFKVPKQKNAVSI</sequence>
<keyword evidence="2" id="KW-1185">Reference proteome</keyword>
<reference evidence="1" key="1">
    <citation type="journal article" date="2020" name="Fungal Divers.">
        <title>Resolving the Mortierellaceae phylogeny through synthesis of multi-gene phylogenetics and phylogenomics.</title>
        <authorList>
            <person name="Vandepol N."/>
            <person name="Liber J."/>
            <person name="Desiro A."/>
            <person name="Na H."/>
            <person name="Kennedy M."/>
            <person name="Barry K."/>
            <person name="Grigoriev I.V."/>
            <person name="Miller A.N."/>
            <person name="O'Donnell K."/>
            <person name="Stajich J.E."/>
            <person name="Bonito G."/>
        </authorList>
    </citation>
    <scope>NUCLEOTIDE SEQUENCE</scope>
    <source>
        <strain evidence="1">KOD1015</strain>
    </source>
</reference>
<dbReference type="Proteomes" id="UP000780801">
    <property type="component" value="Unassembled WGS sequence"/>
</dbReference>
<protein>
    <submittedName>
        <fullName evidence="1">Uncharacterized protein</fullName>
    </submittedName>
</protein>